<proteinExistence type="predicted"/>
<feature type="region of interest" description="Disordered" evidence="5">
    <location>
        <begin position="983"/>
        <end position="1018"/>
    </location>
</feature>
<accession>A0AAJ4T7P5</accession>
<dbReference type="RefSeq" id="WP_191909669.1">
    <property type="nucleotide sequence ID" value="NZ_CP071520.1"/>
</dbReference>
<dbReference type="PANTHER" id="PTHR18896:SF76">
    <property type="entry name" value="PHOSPHOLIPASE"/>
    <property type="match status" value="1"/>
</dbReference>
<dbReference type="PANTHER" id="PTHR18896">
    <property type="entry name" value="PHOSPHOLIPASE D"/>
    <property type="match status" value="1"/>
</dbReference>
<sequence>MTNKNISQLTGQDGTPSAPATSAPGCFVHDGEELPNFPEQKWGSIFSEQQKGNQVEFYVTGEEYFTAVAKAIEGAKKSIFITGWQVNFDVELTASKTLFECLETAISNPHRPKVYVMPWLSPKVGVDTGDFETVLAIFQLNAGVGGPAKAFALPAIAQSDMEGMLGIGFSHHQKLVVIDNERAFVGGIDLAYGRRDNGKFALSHGTRKGNEVYNTCIPAIEPMNHEAQTAYLTRAELLAGCIGGKVGGAATFATSATIRPIAVALDVVQDAKDGIARISRNISAKWDAIDLMPDFIGKLQDIPIDVAQDISRWAYGQLDKGLRDKVDAVRTTGSAHVIDGGTALMSWLNAGSLNKLPPELRSGTVKLIETFVIGILTYLSTLADARPTRYENLKKLRKIMPTGAKTFAATQPRMPWHDVHAAIVGPSVSDLSRNFIERWNGIAQRYEKSYQASMPPSLIKMFQALGMSGTPRLVLQRIAAAPPPKTPAKPPGDAWVQVLRSAPMRLLNDELAAHARGSKPAARPEWPQNNCLKAMLTAINGAQKFIYIEGQFFQSEYGSDASKTRPLSGPMAALLDISKSPAYEKYARQLGVYGVPPADMIDKLIWSQIDDVKADITGGGSDFMADLFNVMSNYADITSTRMMGKEEPGILNPIGLALSQRIERAINDGLPFHVYMVLPVHPEGTLDTLNIMTQLHLTMQSLVFGKDSLVNRIRRAILVRDLRKSKKLGAEEARKTVAGYAPDRLAELAGDKWTSYLTLLNLRSWETLGTRHVTEQIYVHSKLLIADDRVAILGSANINDRSQLGGRDSELAVVVRDDNQTDVELDGVDSDKVSVNVHDLRVRLWKKLFGLTDGATPAKGLIKHLLRPAAPDTWEAIQKVALANAEAYAKAFAFLARPSGKPSSIWPTWNARTRSLEHHMPFHERFWRDADILRDKSHSWEAQTRAPESAPVGVEGFIVALPVTWTAGENNISGMNLTLLAHQEKKPPRDADHPLPQETYAQVESGKRPPAGQGESSA</sequence>
<feature type="domain" description="PLD phosphodiesterase" evidence="6">
    <location>
        <begin position="775"/>
        <end position="802"/>
    </location>
</feature>
<name>A0AAJ4T7P5_9BURK</name>
<dbReference type="PROSITE" id="PS50035">
    <property type="entry name" value="PLD"/>
    <property type="match status" value="2"/>
</dbReference>
<dbReference type="SUPFAM" id="SSF56024">
    <property type="entry name" value="Phospholipase D/nuclease"/>
    <property type="match status" value="2"/>
</dbReference>
<dbReference type="AlphaFoldDB" id="A0AAJ4T7P5"/>
<comment type="catalytic activity">
    <reaction evidence="1">
        <text>a 1,2-diacyl-sn-glycero-3-phosphocholine + H2O = a 1,2-diacyl-sn-glycero-3-phosphate + choline + H(+)</text>
        <dbReference type="Rhea" id="RHEA:14445"/>
        <dbReference type="ChEBI" id="CHEBI:15354"/>
        <dbReference type="ChEBI" id="CHEBI:15377"/>
        <dbReference type="ChEBI" id="CHEBI:15378"/>
        <dbReference type="ChEBI" id="CHEBI:57643"/>
        <dbReference type="ChEBI" id="CHEBI:58608"/>
        <dbReference type="EC" id="3.1.4.4"/>
    </reaction>
</comment>
<evidence type="ECO:0000256" key="5">
    <source>
        <dbReference type="SAM" id="MobiDB-lite"/>
    </source>
</evidence>
<evidence type="ECO:0000313" key="8">
    <source>
        <dbReference type="Proteomes" id="UP000662821"/>
    </source>
</evidence>
<evidence type="ECO:0000256" key="3">
    <source>
        <dbReference type="ARBA" id="ARBA00022801"/>
    </source>
</evidence>
<feature type="domain" description="PLD phosphodiesterase" evidence="6">
    <location>
        <begin position="167"/>
        <end position="194"/>
    </location>
</feature>
<dbReference type="GO" id="GO:0009395">
    <property type="term" value="P:phospholipid catabolic process"/>
    <property type="evidence" value="ECO:0007669"/>
    <property type="project" value="TreeGrafter"/>
</dbReference>
<dbReference type="Gene3D" id="3.30.870.10">
    <property type="entry name" value="Endonuclease Chain A"/>
    <property type="match status" value="3"/>
</dbReference>
<gene>
    <name evidence="7" type="ORF">J3P46_13840</name>
</gene>
<dbReference type="SMART" id="SM00155">
    <property type="entry name" value="PLDc"/>
    <property type="match status" value="2"/>
</dbReference>
<feature type="region of interest" description="Disordered" evidence="5">
    <location>
        <begin position="1"/>
        <end position="25"/>
    </location>
</feature>
<evidence type="ECO:0000313" key="7">
    <source>
        <dbReference type="EMBL" id="QSX98884.1"/>
    </source>
</evidence>
<evidence type="ECO:0000256" key="1">
    <source>
        <dbReference type="ARBA" id="ARBA00000798"/>
    </source>
</evidence>
<organism evidence="7 8">
    <name type="scientific">Janthinobacterium lividum</name>
    <dbReference type="NCBI Taxonomy" id="29581"/>
    <lineage>
        <taxon>Bacteria</taxon>
        <taxon>Pseudomonadati</taxon>
        <taxon>Pseudomonadota</taxon>
        <taxon>Betaproteobacteria</taxon>
        <taxon>Burkholderiales</taxon>
        <taxon>Oxalobacteraceae</taxon>
        <taxon>Janthinobacterium</taxon>
    </lineage>
</organism>
<evidence type="ECO:0000256" key="2">
    <source>
        <dbReference type="ARBA" id="ARBA00022737"/>
    </source>
</evidence>
<dbReference type="InterPro" id="IPR001736">
    <property type="entry name" value="PLipase_D/transphosphatidylase"/>
</dbReference>
<feature type="compositionally biased region" description="Polar residues" evidence="5">
    <location>
        <begin position="1"/>
        <end position="20"/>
    </location>
</feature>
<dbReference type="InterPro" id="IPR015679">
    <property type="entry name" value="PLipase_D_fam"/>
</dbReference>
<dbReference type="Proteomes" id="UP000662821">
    <property type="component" value="Chromosome"/>
</dbReference>
<dbReference type="GO" id="GO:0004630">
    <property type="term" value="F:phospholipase D activity"/>
    <property type="evidence" value="ECO:0007669"/>
    <property type="project" value="UniProtKB-EC"/>
</dbReference>
<keyword evidence="2" id="KW-0677">Repeat</keyword>
<protein>
    <submittedName>
        <fullName evidence="7">Phospholipase</fullName>
    </submittedName>
</protein>
<dbReference type="Pfam" id="PF00614">
    <property type="entry name" value="PLDc"/>
    <property type="match status" value="2"/>
</dbReference>
<dbReference type="CDD" id="cd09104">
    <property type="entry name" value="PLDc_vPLD1_2_like_1"/>
    <property type="match status" value="1"/>
</dbReference>
<dbReference type="EMBL" id="CP071520">
    <property type="protein sequence ID" value="QSX98884.1"/>
    <property type="molecule type" value="Genomic_DNA"/>
</dbReference>
<evidence type="ECO:0000256" key="4">
    <source>
        <dbReference type="ARBA" id="ARBA00023098"/>
    </source>
</evidence>
<keyword evidence="4" id="KW-0443">Lipid metabolism</keyword>
<keyword evidence="3" id="KW-0378">Hydrolase</keyword>
<feature type="compositionally biased region" description="Basic and acidic residues" evidence="5">
    <location>
        <begin position="983"/>
        <end position="995"/>
    </location>
</feature>
<dbReference type="CDD" id="cd09141">
    <property type="entry name" value="PLDc_vPLD1_2_yPLD_like_2"/>
    <property type="match status" value="1"/>
</dbReference>
<reference evidence="7 8" key="1">
    <citation type="submission" date="2021-03" db="EMBL/GenBank/DDBJ databases">
        <title>Draft genome sequence of Janthinobacterium sp. strain PLB02 isolated from infected primmorphs (Lubomirskia baicalensis).</title>
        <authorList>
            <person name="Chernogor L.I."/>
            <person name="Belikov S.I."/>
            <person name="Petrushin I.S."/>
        </authorList>
    </citation>
    <scope>NUCLEOTIDE SEQUENCE [LARGE SCALE GENOMIC DNA]</scope>
    <source>
        <strain evidence="7 8">PLB02</strain>
    </source>
</reference>
<evidence type="ECO:0000259" key="6">
    <source>
        <dbReference type="PROSITE" id="PS50035"/>
    </source>
</evidence>